<dbReference type="PANTHER" id="PTHR37947:SF1">
    <property type="entry name" value="BLL2462 PROTEIN"/>
    <property type="match status" value="1"/>
</dbReference>
<dbReference type="PROSITE" id="PS50234">
    <property type="entry name" value="VWFA"/>
    <property type="match status" value="1"/>
</dbReference>
<evidence type="ECO:0000313" key="3">
    <source>
        <dbReference type="EMBL" id="SFI24112.1"/>
    </source>
</evidence>
<sequence length="326" mass="35230">MNPLVDLPLVVIGALSLLAVTVVGAVWSRRSERGAWLLRAFMVLLLAAIALRPGLGTEPVPTSAAQVEVVVVIDRTTSMSALDWDGRRSRLDGVRRDLTDLVGALPTGRFTVVTFGRRVATELPSTQDGSLIADTLALIGRERPFAGSGSRLDRPLKTLTDLLDQARQRAPDRPRLVVLMSDGENTNRQAQASYADLAAAVDDGLVLGYGTVAGGRMPADEDQPDSGWIQDVRTGQDARSRLAEINLRAVAGELGIPYLHRTTPGGLDDVAAAWAERFRHSDPAPGGEVPVALELTWVLALALLLLVLVDLRRHWRRLLDARRSLS</sequence>
<proteinExistence type="predicted"/>
<evidence type="ECO:0000313" key="4">
    <source>
        <dbReference type="Proteomes" id="UP000198649"/>
    </source>
</evidence>
<evidence type="ECO:0000256" key="1">
    <source>
        <dbReference type="SAM" id="Phobius"/>
    </source>
</evidence>
<evidence type="ECO:0000259" key="2">
    <source>
        <dbReference type="PROSITE" id="PS50234"/>
    </source>
</evidence>
<dbReference type="PANTHER" id="PTHR37947">
    <property type="entry name" value="BLL2462 PROTEIN"/>
    <property type="match status" value="1"/>
</dbReference>
<keyword evidence="1" id="KW-0472">Membrane</keyword>
<dbReference type="STRING" id="1005945.SAMN05216561_106178"/>
<dbReference type="Proteomes" id="UP000198649">
    <property type="component" value="Unassembled WGS sequence"/>
</dbReference>
<dbReference type="RefSeq" id="WP_091112489.1">
    <property type="nucleotide sequence ID" value="NZ_BKAF01000021.1"/>
</dbReference>
<dbReference type="Gene3D" id="3.40.50.410">
    <property type="entry name" value="von Willebrand factor, type A domain"/>
    <property type="match status" value="1"/>
</dbReference>
<dbReference type="InterPro" id="IPR002035">
    <property type="entry name" value="VWF_A"/>
</dbReference>
<dbReference type="InterPro" id="IPR036465">
    <property type="entry name" value="vWFA_dom_sf"/>
</dbReference>
<feature type="transmembrane region" description="Helical" evidence="1">
    <location>
        <begin position="289"/>
        <end position="309"/>
    </location>
</feature>
<accession>A0A1I3GLL0</accession>
<protein>
    <submittedName>
        <fullName evidence="3">Ca-activated chloride channel family protein</fullName>
    </submittedName>
</protein>
<reference evidence="3 4" key="1">
    <citation type="submission" date="2016-10" db="EMBL/GenBank/DDBJ databases">
        <authorList>
            <person name="de Groot N.N."/>
        </authorList>
    </citation>
    <scope>NUCLEOTIDE SEQUENCE [LARGE SCALE GENOMIC DNA]</scope>
    <source>
        <strain evidence="3 4">CGMCC 1.11156</strain>
    </source>
</reference>
<dbReference type="SUPFAM" id="SSF53300">
    <property type="entry name" value="vWA-like"/>
    <property type="match status" value="1"/>
</dbReference>
<dbReference type="Pfam" id="PF13519">
    <property type="entry name" value="VWA_2"/>
    <property type="match status" value="1"/>
</dbReference>
<feature type="transmembrane region" description="Helical" evidence="1">
    <location>
        <begin position="6"/>
        <end position="27"/>
    </location>
</feature>
<keyword evidence="1" id="KW-1133">Transmembrane helix</keyword>
<keyword evidence="1" id="KW-0812">Transmembrane</keyword>
<feature type="transmembrane region" description="Helical" evidence="1">
    <location>
        <begin position="36"/>
        <end position="55"/>
    </location>
</feature>
<gene>
    <name evidence="3" type="ORF">SAMN05216561_106178</name>
</gene>
<dbReference type="CDD" id="cd00198">
    <property type="entry name" value="vWFA"/>
    <property type="match status" value="1"/>
</dbReference>
<dbReference type="EMBL" id="FOQG01000006">
    <property type="protein sequence ID" value="SFI24112.1"/>
    <property type="molecule type" value="Genomic_DNA"/>
</dbReference>
<name>A0A1I3GLL0_9ACTN</name>
<dbReference type="OrthoDB" id="9814325at2"/>
<dbReference type="AlphaFoldDB" id="A0A1I3GLL0"/>
<keyword evidence="4" id="KW-1185">Reference proteome</keyword>
<organism evidence="3 4">
    <name type="scientific">Nocardioides psychrotolerans</name>
    <dbReference type="NCBI Taxonomy" id="1005945"/>
    <lineage>
        <taxon>Bacteria</taxon>
        <taxon>Bacillati</taxon>
        <taxon>Actinomycetota</taxon>
        <taxon>Actinomycetes</taxon>
        <taxon>Propionibacteriales</taxon>
        <taxon>Nocardioidaceae</taxon>
        <taxon>Nocardioides</taxon>
    </lineage>
</organism>
<feature type="domain" description="VWFA" evidence="2">
    <location>
        <begin position="68"/>
        <end position="203"/>
    </location>
</feature>
<dbReference type="SMART" id="SM00327">
    <property type="entry name" value="VWA"/>
    <property type="match status" value="1"/>
</dbReference>